<gene>
    <name evidence="1" type="ORF">HZH68_003727</name>
</gene>
<dbReference type="Proteomes" id="UP000617340">
    <property type="component" value="Unassembled WGS sequence"/>
</dbReference>
<proteinExistence type="predicted"/>
<keyword evidence="2" id="KW-1185">Reference proteome</keyword>
<accession>A0A834NPS5</accession>
<evidence type="ECO:0000313" key="1">
    <source>
        <dbReference type="EMBL" id="KAF7415238.1"/>
    </source>
</evidence>
<protein>
    <submittedName>
        <fullName evidence="1">Uncharacterized protein</fullName>
    </submittedName>
</protein>
<reference evidence="1" key="1">
    <citation type="journal article" date="2020" name="G3 (Bethesda)">
        <title>High-Quality Assemblies for Three Invasive Social Wasps from the &lt;i&gt;Vespula&lt;/i&gt; Genus.</title>
        <authorList>
            <person name="Harrop T.W.R."/>
            <person name="Guhlin J."/>
            <person name="McLaughlin G.M."/>
            <person name="Permina E."/>
            <person name="Stockwell P."/>
            <person name="Gilligan J."/>
            <person name="Le Lec M.F."/>
            <person name="Gruber M.A.M."/>
            <person name="Quinn O."/>
            <person name="Lovegrove M."/>
            <person name="Duncan E.J."/>
            <person name="Remnant E.J."/>
            <person name="Van Eeckhoven J."/>
            <person name="Graham B."/>
            <person name="Knapp R.A."/>
            <person name="Langford K.W."/>
            <person name="Kronenberg Z."/>
            <person name="Press M.O."/>
            <person name="Eacker S.M."/>
            <person name="Wilson-Rankin E.E."/>
            <person name="Purcell J."/>
            <person name="Lester P.J."/>
            <person name="Dearden P.K."/>
        </authorList>
    </citation>
    <scope>NUCLEOTIDE SEQUENCE</scope>
    <source>
        <strain evidence="1">Linc-1</strain>
    </source>
</reference>
<dbReference type="EMBL" id="JACSDZ010000002">
    <property type="protein sequence ID" value="KAF7415238.1"/>
    <property type="molecule type" value="Genomic_DNA"/>
</dbReference>
<organism evidence="1 2">
    <name type="scientific">Vespula germanica</name>
    <name type="common">German yellow jacket</name>
    <name type="synonym">Paravespula germanica</name>
    <dbReference type="NCBI Taxonomy" id="30212"/>
    <lineage>
        <taxon>Eukaryota</taxon>
        <taxon>Metazoa</taxon>
        <taxon>Ecdysozoa</taxon>
        <taxon>Arthropoda</taxon>
        <taxon>Hexapoda</taxon>
        <taxon>Insecta</taxon>
        <taxon>Pterygota</taxon>
        <taxon>Neoptera</taxon>
        <taxon>Endopterygota</taxon>
        <taxon>Hymenoptera</taxon>
        <taxon>Apocrita</taxon>
        <taxon>Aculeata</taxon>
        <taxon>Vespoidea</taxon>
        <taxon>Vespidae</taxon>
        <taxon>Vespinae</taxon>
        <taxon>Vespula</taxon>
    </lineage>
</organism>
<evidence type="ECO:0000313" key="2">
    <source>
        <dbReference type="Proteomes" id="UP000617340"/>
    </source>
</evidence>
<dbReference type="AlphaFoldDB" id="A0A834NPS5"/>
<name>A0A834NPS5_VESGE</name>
<sequence length="113" mass="12182">MAGALSENAPRPVSVVGVDGSTVADLRLPMKGMPRSPQLSCFSATENSFLLGNATGGFDVLEGFWFYEKIKDRMIRSSVLAPSPPPPSLDRSIQCLYRGSISRVSPGRLVVRI</sequence>
<comment type="caution">
    <text evidence="1">The sequence shown here is derived from an EMBL/GenBank/DDBJ whole genome shotgun (WGS) entry which is preliminary data.</text>
</comment>